<dbReference type="InterPro" id="IPR050194">
    <property type="entry name" value="Glycosyltransferase_grp1"/>
</dbReference>
<evidence type="ECO:0000313" key="3">
    <source>
        <dbReference type="EMBL" id="RGW52067.1"/>
    </source>
</evidence>
<dbReference type="PANTHER" id="PTHR45947">
    <property type="entry name" value="SULFOQUINOVOSYL TRANSFERASE SQD2"/>
    <property type="match status" value="1"/>
</dbReference>
<evidence type="ECO:0000259" key="1">
    <source>
        <dbReference type="Pfam" id="PF00534"/>
    </source>
</evidence>
<dbReference type="CDD" id="cd03801">
    <property type="entry name" value="GT4_PimA-like"/>
    <property type="match status" value="1"/>
</dbReference>
<dbReference type="AlphaFoldDB" id="A0A395XPJ6"/>
<dbReference type="Gene3D" id="3.40.50.2000">
    <property type="entry name" value="Glycogen Phosphorylase B"/>
    <property type="match status" value="2"/>
</dbReference>
<evidence type="ECO:0000313" key="4">
    <source>
        <dbReference type="Proteomes" id="UP000266376"/>
    </source>
</evidence>
<dbReference type="InterPro" id="IPR001296">
    <property type="entry name" value="Glyco_trans_1"/>
</dbReference>
<comment type="caution">
    <text evidence="3">The sequence shown here is derived from an EMBL/GenBank/DDBJ whole genome shotgun (WGS) entry which is preliminary data.</text>
</comment>
<dbReference type="GO" id="GO:0016757">
    <property type="term" value="F:glycosyltransferase activity"/>
    <property type="evidence" value="ECO:0007669"/>
    <property type="project" value="InterPro"/>
</dbReference>
<keyword evidence="3" id="KW-0808">Transferase</keyword>
<accession>A0A395XPJ6</accession>
<dbReference type="SUPFAM" id="SSF53756">
    <property type="entry name" value="UDP-Glycosyltransferase/glycogen phosphorylase"/>
    <property type="match status" value="1"/>
</dbReference>
<sequence>MRILNVTAQKPNSTGSGIFLSELMKEFANKGHTQALVAGVYPEEETPVPDLVTFYPVYFEQGKLNFPIVGMSDEMPYPSTRYRDLTPKMEAAFKESFLKELDEAVRDLNPDLILCHHLYLLTAIVREHFPDRKVFGFCHNTDLRQMQKTDLEREYITGQIRRLDRIFALHAEQKRTIQDIYDVPKEKIQVIGMGYNSHIFKNESLRVNDGVTRIAFAGKISVKKGVESLIRSLDYLGYEKERIELLLAGGAGNEEEYEQIVELAKKCPYKVTFLGKLPQKELAKVYNSCDIFALLSFSEGLPLTVIEALACGDRVVMTDLPGVKEWIDTYAPGADIRYVTLPLMRNVDEAVPATLPDFERRIGQRIWESVEAGKTKEVDVSGLSWTKIAGEVLKVLSLTS</sequence>
<dbReference type="Proteomes" id="UP000266376">
    <property type="component" value="Unassembled WGS sequence"/>
</dbReference>
<dbReference type="Pfam" id="PF13439">
    <property type="entry name" value="Glyco_transf_4"/>
    <property type="match status" value="1"/>
</dbReference>
<organism evidence="3 4">
    <name type="scientific">Dorea formicigenerans</name>
    <dbReference type="NCBI Taxonomy" id="39486"/>
    <lineage>
        <taxon>Bacteria</taxon>
        <taxon>Bacillati</taxon>
        <taxon>Bacillota</taxon>
        <taxon>Clostridia</taxon>
        <taxon>Lachnospirales</taxon>
        <taxon>Lachnospiraceae</taxon>
        <taxon>Dorea</taxon>
    </lineage>
</organism>
<reference evidence="3 4" key="1">
    <citation type="submission" date="2018-08" db="EMBL/GenBank/DDBJ databases">
        <title>A genome reference for cultivated species of the human gut microbiota.</title>
        <authorList>
            <person name="Zou Y."/>
            <person name="Xue W."/>
            <person name="Luo G."/>
        </authorList>
    </citation>
    <scope>NUCLEOTIDE SEQUENCE [LARGE SCALE GENOMIC DNA]</scope>
    <source>
        <strain evidence="3 4">AF12-11</strain>
    </source>
</reference>
<protein>
    <submittedName>
        <fullName evidence="3">Glycosyltransferase</fullName>
    </submittedName>
</protein>
<dbReference type="PANTHER" id="PTHR45947:SF3">
    <property type="entry name" value="SULFOQUINOVOSYL TRANSFERASE SQD2"/>
    <property type="match status" value="1"/>
</dbReference>
<dbReference type="Pfam" id="PF00534">
    <property type="entry name" value="Glycos_transf_1"/>
    <property type="match status" value="1"/>
</dbReference>
<dbReference type="InterPro" id="IPR028098">
    <property type="entry name" value="Glyco_trans_4-like_N"/>
</dbReference>
<gene>
    <name evidence="3" type="ORF">DWV67_10515</name>
</gene>
<feature type="domain" description="Glycosyl transferase family 1" evidence="1">
    <location>
        <begin position="203"/>
        <end position="331"/>
    </location>
</feature>
<name>A0A395XPJ6_9FIRM</name>
<dbReference type="EMBL" id="QSAJ01000025">
    <property type="protein sequence ID" value="RGW52067.1"/>
    <property type="molecule type" value="Genomic_DNA"/>
</dbReference>
<evidence type="ECO:0000259" key="2">
    <source>
        <dbReference type="Pfam" id="PF13439"/>
    </source>
</evidence>
<feature type="domain" description="Glycosyltransferase subfamily 4-like N-terminal" evidence="2">
    <location>
        <begin position="15"/>
        <end position="195"/>
    </location>
</feature>
<proteinExistence type="predicted"/>